<organism evidence="2 3">
    <name type="scientific">Helianthus annuus</name>
    <name type="common">Common sunflower</name>
    <dbReference type="NCBI Taxonomy" id="4232"/>
    <lineage>
        <taxon>Eukaryota</taxon>
        <taxon>Viridiplantae</taxon>
        <taxon>Streptophyta</taxon>
        <taxon>Embryophyta</taxon>
        <taxon>Tracheophyta</taxon>
        <taxon>Spermatophyta</taxon>
        <taxon>Magnoliopsida</taxon>
        <taxon>eudicotyledons</taxon>
        <taxon>Gunneridae</taxon>
        <taxon>Pentapetalae</taxon>
        <taxon>asterids</taxon>
        <taxon>campanulids</taxon>
        <taxon>Asterales</taxon>
        <taxon>Asteraceae</taxon>
        <taxon>Asteroideae</taxon>
        <taxon>Heliantheae alliance</taxon>
        <taxon>Heliantheae</taxon>
        <taxon>Helianthus</taxon>
    </lineage>
</organism>
<reference evidence="2" key="2">
    <citation type="submission" date="2017-02" db="EMBL/GenBank/DDBJ databases">
        <title>Sunflower complete genome.</title>
        <authorList>
            <person name="Langlade N."/>
            <person name="Munos S."/>
        </authorList>
    </citation>
    <scope>NUCLEOTIDE SEQUENCE [LARGE SCALE GENOMIC DNA]</scope>
    <source>
        <tissue evidence="2">Leaves</tissue>
    </source>
</reference>
<dbReference type="InParanoid" id="A0A251RWG0"/>
<dbReference type="AlphaFoldDB" id="A0A251RWG0"/>
<dbReference type="Gramene" id="mRNA:HanXRQr2_Chr16g0727901">
    <property type="protein sequence ID" value="mRNA:HanXRQr2_Chr16g0727901"/>
    <property type="gene ID" value="HanXRQr2_Chr16g0727901"/>
</dbReference>
<accession>A0A251RWG0</accession>
<gene>
    <name evidence="2" type="ORF">HannXRQ_Chr16g0501771</name>
    <name evidence="1" type="ORF">HanXRQr2_Chr16g0727901</name>
</gene>
<proteinExistence type="predicted"/>
<reference evidence="1 3" key="1">
    <citation type="journal article" date="2017" name="Nature">
        <title>The sunflower genome provides insights into oil metabolism, flowering and Asterid evolution.</title>
        <authorList>
            <person name="Badouin H."/>
            <person name="Gouzy J."/>
            <person name="Grassa C.J."/>
            <person name="Murat F."/>
            <person name="Staton S.E."/>
            <person name="Cottret L."/>
            <person name="Lelandais-Briere C."/>
            <person name="Owens G.L."/>
            <person name="Carrere S."/>
            <person name="Mayjonade B."/>
            <person name="Legrand L."/>
            <person name="Gill N."/>
            <person name="Kane N.C."/>
            <person name="Bowers J.E."/>
            <person name="Hubner S."/>
            <person name="Bellec A."/>
            <person name="Berard A."/>
            <person name="Berges H."/>
            <person name="Blanchet N."/>
            <person name="Boniface M.C."/>
            <person name="Brunel D."/>
            <person name="Catrice O."/>
            <person name="Chaidir N."/>
            <person name="Claudel C."/>
            <person name="Donnadieu C."/>
            <person name="Faraut T."/>
            <person name="Fievet G."/>
            <person name="Helmstetter N."/>
            <person name="King M."/>
            <person name="Knapp S.J."/>
            <person name="Lai Z."/>
            <person name="Le Paslier M.C."/>
            <person name="Lippi Y."/>
            <person name="Lorenzon L."/>
            <person name="Mandel J.R."/>
            <person name="Marage G."/>
            <person name="Marchand G."/>
            <person name="Marquand E."/>
            <person name="Bret-Mestries E."/>
            <person name="Morien E."/>
            <person name="Nambeesan S."/>
            <person name="Nguyen T."/>
            <person name="Pegot-Espagnet P."/>
            <person name="Pouilly N."/>
            <person name="Raftis F."/>
            <person name="Sallet E."/>
            <person name="Schiex T."/>
            <person name="Thomas J."/>
            <person name="Vandecasteele C."/>
            <person name="Vares D."/>
            <person name="Vear F."/>
            <person name="Vautrin S."/>
            <person name="Crespi M."/>
            <person name="Mangin B."/>
            <person name="Burke J.M."/>
            <person name="Salse J."/>
            <person name="Munos S."/>
            <person name="Vincourt P."/>
            <person name="Rieseberg L.H."/>
            <person name="Langlade N.B."/>
        </authorList>
    </citation>
    <scope>NUCLEOTIDE SEQUENCE [LARGE SCALE GENOMIC DNA]</scope>
    <source>
        <strain evidence="3">cv. SF193</strain>
        <tissue evidence="1">Leaves</tissue>
    </source>
</reference>
<sequence length="52" mass="6255">MGFLNRYLHSMTLRVEMRVKRRDAEVWMSHKMLPEDLKEGVTLYEQKKTGSQ</sequence>
<keyword evidence="3" id="KW-1185">Reference proteome</keyword>
<evidence type="ECO:0000313" key="3">
    <source>
        <dbReference type="Proteomes" id="UP000215914"/>
    </source>
</evidence>
<dbReference type="Proteomes" id="UP000215914">
    <property type="component" value="Chromosome 16"/>
</dbReference>
<evidence type="ECO:0000313" key="1">
    <source>
        <dbReference type="EMBL" id="KAF5758322.1"/>
    </source>
</evidence>
<dbReference type="EMBL" id="CM007905">
    <property type="protein sequence ID" value="OTF90639.1"/>
    <property type="molecule type" value="Genomic_DNA"/>
</dbReference>
<evidence type="ECO:0000313" key="2">
    <source>
        <dbReference type="EMBL" id="OTF90639.1"/>
    </source>
</evidence>
<dbReference type="EMBL" id="MNCJ02000331">
    <property type="protein sequence ID" value="KAF5758322.1"/>
    <property type="molecule type" value="Genomic_DNA"/>
</dbReference>
<reference evidence="1" key="3">
    <citation type="submission" date="2020-06" db="EMBL/GenBank/DDBJ databases">
        <title>Helianthus annuus Genome sequencing and assembly Release 2.</title>
        <authorList>
            <person name="Gouzy J."/>
            <person name="Langlade N."/>
            <person name="Munos S."/>
        </authorList>
    </citation>
    <scope>NUCLEOTIDE SEQUENCE</scope>
    <source>
        <tissue evidence="1">Leaves</tissue>
    </source>
</reference>
<protein>
    <submittedName>
        <fullName evidence="2">Uncharacterized protein</fullName>
    </submittedName>
</protein>
<name>A0A251RWG0_HELAN</name>